<feature type="region of interest" description="Disordered" evidence="1">
    <location>
        <begin position="373"/>
        <end position="454"/>
    </location>
</feature>
<dbReference type="AlphaFoldDB" id="A0A914C070"/>
<evidence type="ECO:0000259" key="3">
    <source>
        <dbReference type="Pfam" id="PF24360"/>
    </source>
</evidence>
<feature type="compositionally biased region" description="Basic and acidic residues" evidence="1">
    <location>
        <begin position="703"/>
        <end position="720"/>
    </location>
</feature>
<evidence type="ECO:0000313" key="4">
    <source>
        <dbReference type="Proteomes" id="UP000887540"/>
    </source>
</evidence>
<evidence type="ECO:0000256" key="1">
    <source>
        <dbReference type="SAM" id="MobiDB-lite"/>
    </source>
</evidence>
<dbReference type="InterPro" id="IPR055937">
    <property type="entry name" value="DUF7515"/>
</dbReference>
<keyword evidence="4" id="KW-1185">Reference proteome</keyword>
<feature type="region of interest" description="Disordered" evidence="1">
    <location>
        <begin position="632"/>
        <end position="674"/>
    </location>
</feature>
<feature type="compositionally biased region" description="Polar residues" evidence="1">
    <location>
        <begin position="375"/>
        <end position="387"/>
    </location>
</feature>
<reference evidence="5" key="1">
    <citation type="submission" date="2022-11" db="UniProtKB">
        <authorList>
            <consortium name="WormBaseParasite"/>
        </authorList>
    </citation>
    <scope>IDENTIFICATION</scope>
</reference>
<dbReference type="WBParaSite" id="ACRNAN_Path_1376.g5402.t1">
    <property type="protein sequence ID" value="ACRNAN_Path_1376.g5402.t1"/>
    <property type="gene ID" value="ACRNAN_Path_1376.g5402"/>
</dbReference>
<feature type="domain" description="DUF7515" evidence="2">
    <location>
        <begin position="48"/>
        <end position="131"/>
    </location>
</feature>
<feature type="compositionally biased region" description="Polar residues" evidence="1">
    <location>
        <begin position="419"/>
        <end position="429"/>
    </location>
</feature>
<feature type="compositionally biased region" description="Acidic residues" evidence="1">
    <location>
        <begin position="388"/>
        <end position="397"/>
    </location>
</feature>
<accession>A0A914C070</accession>
<feature type="compositionally biased region" description="Polar residues" evidence="1">
    <location>
        <begin position="781"/>
        <end position="792"/>
    </location>
</feature>
<evidence type="ECO:0000313" key="5">
    <source>
        <dbReference type="WBParaSite" id="ACRNAN_Path_1376.g5402.t1"/>
    </source>
</evidence>
<name>A0A914C070_9BILA</name>
<protein>
    <submittedName>
        <fullName evidence="5">Uncharacterized protein</fullName>
    </submittedName>
</protein>
<dbReference type="Proteomes" id="UP000887540">
    <property type="component" value="Unplaced"/>
</dbReference>
<feature type="domain" description="DUF7516" evidence="3">
    <location>
        <begin position="171"/>
        <end position="258"/>
    </location>
</feature>
<sequence length="995" mass="116197">MFLNEEIIDEVFNGKSRTVSGNSSTVPPSDGTMELEAINSGKNQQNLELKKFKVSLLPYLLAVPDGFRLNELIEDWENNEKEDLESIARKFDYDSILKMLLSEEFEDIIRVEKISENDQDSFIFHGRDDQNTSFVTKEIHKSQQYKMIKEMKERNRRENRIYQPDYQLKAIDGKKRILDVAVELGAETRKVYFVEIMQGYLDKYKRKLDDRELGKYFEQNVKFTIFNKVFYDEVDMNTEKTEDGQTFWIQLKKPYNDIKMDWDKKKQELERKLKNETPNISRPIGRSTGTNFMYNSRRNSPLEKRNSPLVSMQQAQNRFQNIPVEPFQRHRHRASSRQSLMENFDTKFKYVEGTIVREQGSPFETKVMGERPAHTQANTYAPPQNSSTDEESQEEPLDFGIPSSGTSGEDEEVEFEKPQITQAFRSASWANRGEGAYTSSSDEEQSQKPLKKPGTVKIFTRETVLQKMQNQPQIQMKEKTRVDDRNMSIDETISKYRDFLDEDLIKLHKRNDETITKYRDYLDEDIIKQVVHSQDAPGPSRSIKEPQRPQIQWPQAQELDSDITLSFGPSGEIKPSPTRLQLLPTHSDKSSSIPAKSGHNPPPALRGPPTRQQAKSNQILGEKEQYLSEKNLSASQSYDQNMHRAQPMQKIYSPPITKAPNRRGPMPNEDQRGIRSRFIPPIPVAEQNHVDYSPRNRQILRQEPMHRQTGFDEESEKRPAAEIGSVDLSYRNKARGPRVGSEAGTTRAGPQSFAPSSTNYDQGSSFDQSHRDKNPEDYFVFNQSQRRPQNDTYFERPRRSAQNRTYMDQSMAYRQHPRQALPMHSEDHEDIPPLRRNPNPLYQGPHAIPEDDFYVQENYRNSQYEASWDPTQRNSQYEASWDPTQRSKSVMNVSSRMEYYDNPPMVERQRPDSHYKIEDPQDRLASVINLAIMTQFPDMVLAERLPQLVQQMMGNNYIDPYYAFGKNWHRFINENCPQIDINVLYNRKYLCWRSK</sequence>
<dbReference type="InterPro" id="IPR055938">
    <property type="entry name" value="DUF7516"/>
</dbReference>
<feature type="region of interest" description="Disordered" evidence="1">
    <location>
        <begin position="563"/>
        <end position="618"/>
    </location>
</feature>
<proteinExistence type="predicted"/>
<feature type="compositionally biased region" description="Polar residues" evidence="1">
    <location>
        <begin position="753"/>
        <end position="767"/>
    </location>
</feature>
<evidence type="ECO:0000259" key="2">
    <source>
        <dbReference type="Pfam" id="PF24359"/>
    </source>
</evidence>
<feature type="region of interest" description="Disordered" evidence="1">
    <location>
        <begin position="695"/>
        <end position="804"/>
    </location>
</feature>
<dbReference type="Pfam" id="PF24360">
    <property type="entry name" value="DUF7516"/>
    <property type="match status" value="1"/>
</dbReference>
<organism evidence="4 5">
    <name type="scientific">Acrobeloides nanus</name>
    <dbReference type="NCBI Taxonomy" id="290746"/>
    <lineage>
        <taxon>Eukaryota</taxon>
        <taxon>Metazoa</taxon>
        <taxon>Ecdysozoa</taxon>
        <taxon>Nematoda</taxon>
        <taxon>Chromadorea</taxon>
        <taxon>Rhabditida</taxon>
        <taxon>Tylenchina</taxon>
        <taxon>Cephalobomorpha</taxon>
        <taxon>Cephaloboidea</taxon>
        <taxon>Cephalobidae</taxon>
        <taxon>Acrobeloides</taxon>
    </lineage>
</organism>
<dbReference type="Pfam" id="PF24359">
    <property type="entry name" value="DUF7515"/>
    <property type="match status" value="1"/>
</dbReference>
<feature type="region of interest" description="Disordered" evidence="1">
    <location>
        <begin position="532"/>
        <end position="551"/>
    </location>
</feature>